<comment type="caution">
    <text evidence="2">Lacks conserved residue(s) required for the propagation of feature annotation.</text>
</comment>
<evidence type="ECO:0000259" key="3">
    <source>
        <dbReference type="PROSITE" id="PS50041"/>
    </source>
</evidence>
<name>A0AAJ7TTA9_PETMA</name>
<dbReference type="Gene3D" id="2.60.120.200">
    <property type="match status" value="1"/>
</dbReference>
<protein>
    <submittedName>
        <fullName evidence="6">Uncharacterized protein LOC116949413 isoform X1</fullName>
    </submittedName>
</protein>
<dbReference type="InterPro" id="IPR001304">
    <property type="entry name" value="C-type_lectin-like"/>
</dbReference>
<dbReference type="InterPro" id="IPR018378">
    <property type="entry name" value="C-type_lectin_CS"/>
</dbReference>
<dbReference type="PROSITE" id="PS00615">
    <property type="entry name" value="C_TYPE_LECTIN_1"/>
    <property type="match status" value="1"/>
</dbReference>
<dbReference type="InterPro" id="IPR016187">
    <property type="entry name" value="CTDL_fold"/>
</dbReference>
<gene>
    <name evidence="6" type="primary">LOC116949413</name>
</gene>
<keyword evidence="1" id="KW-1015">Disulfide bond</keyword>
<feature type="domain" description="Pentraxin (PTX)" evidence="4">
    <location>
        <begin position="29"/>
        <end position="235"/>
    </location>
</feature>
<dbReference type="InterPro" id="IPR050111">
    <property type="entry name" value="C-type_lectin/snaclec_domain"/>
</dbReference>
<dbReference type="PANTHER" id="PTHR22803">
    <property type="entry name" value="MANNOSE, PHOSPHOLIPASE, LECTIN RECEPTOR RELATED"/>
    <property type="match status" value="1"/>
</dbReference>
<organism evidence="5 6">
    <name type="scientific">Petromyzon marinus</name>
    <name type="common">Sea lamprey</name>
    <dbReference type="NCBI Taxonomy" id="7757"/>
    <lineage>
        <taxon>Eukaryota</taxon>
        <taxon>Metazoa</taxon>
        <taxon>Chordata</taxon>
        <taxon>Craniata</taxon>
        <taxon>Vertebrata</taxon>
        <taxon>Cyclostomata</taxon>
        <taxon>Hyperoartia</taxon>
        <taxon>Petromyzontiformes</taxon>
        <taxon>Petromyzontidae</taxon>
        <taxon>Petromyzon</taxon>
    </lineage>
</organism>
<dbReference type="AlphaFoldDB" id="A0AAJ7TTA9"/>
<accession>A0AAJ7TTA9</accession>
<dbReference type="KEGG" id="pmrn:116949413"/>
<dbReference type="SMART" id="SM00159">
    <property type="entry name" value="PTX"/>
    <property type="match status" value="1"/>
</dbReference>
<keyword evidence="5" id="KW-1185">Reference proteome</keyword>
<feature type="domain" description="C-type lectin" evidence="3">
    <location>
        <begin position="391"/>
        <end position="507"/>
    </location>
</feature>
<evidence type="ECO:0000313" key="5">
    <source>
        <dbReference type="Proteomes" id="UP001318040"/>
    </source>
</evidence>
<dbReference type="PROSITE" id="PS50041">
    <property type="entry name" value="C_TYPE_LECTIN_2"/>
    <property type="match status" value="1"/>
</dbReference>
<sequence>MCPLSNLAKARAITILAIVCIVNTDFNYGFDILLTTLPPKKSHLKYEKAISESLKDFSINFWINYSEKTSAMRILCYNTKEGDELLSVVLLRRGIEFSVMGKVFYSNNWLDLPLTTWHSVMLTVSSTTSLCEIYINGWFMDSVSTDAHGPVTIPPKGTVIIWQLPEEFNGRFNDEIKNVGRLRNVNIWNYILPYSYIANLCHGKVRSRVLGNVFQWTDKHSKTTDVVILDNKLDSYEYVTALSTSNNLHLCANDNVLLWKKSRCDVNATEWEFTKSFRMRNIQKDKCLTAYWWQAPTQDDCTNFGVCPQYADQLRLESAFMGLQLDQDCWPLNYGSFVLSPKGKLMNVDSGQCVGYKGPSKEAKLINCTEAEIFKEIEDISRNPGMAGWKFWNETWYLLQHSHPMSWREAHKACQAFRNASLLTVHSVDEKLWLDLVANGEYWIGLTDTNKESVFVWHDGAALKPAMRSVLNDDRSRGGLLDCVYLSSSSDFWKDDECTKSKGYICKTTPSTSLFEIHKLKGLSENEAVTCSAADTLLNAMETCLRRENCTGVVELPRKYCLAETSGVIGANSKSTLYVKAHCKMGLSGFFCDSGQPVVETPITVIVCECLPYFISPELKVCGRTAKECTRGCTLATCDNCRPVCNDAGMKSTPLMRLIWHRIANSEFYASKNGSHPKESSSIFVDVRAP</sequence>
<evidence type="ECO:0000256" key="2">
    <source>
        <dbReference type="PROSITE-ProRule" id="PRU01172"/>
    </source>
</evidence>
<dbReference type="SUPFAM" id="SSF56436">
    <property type="entry name" value="C-type lectin-like"/>
    <property type="match status" value="1"/>
</dbReference>
<dbReference type="InterPro" id="IPR013320">
    <property type="entry name" value="ConA-like_dom_sf"/>
</dbReference>
<dbReference type="SMART" id="SM00034">
    <property type="entry name" value="CLECT"/>
    <property type="match status" value="1"/>
</dbReference>
<dbReference type="Proteomes" id="UP001318040">
    <property type="component" value="Chromosome 36"/>
</dbReference>
<dbReference type="InterPro" id="IPR001759">
    <property type="entry name" value="PTX_dom"/>
</dbReference>
<dbReference type="PROSITE" id="PS51828">
    <property type="entry name" value="PTX_2"/>
    <property type="match status" value="1"/>
</dbReference>
<dbReference type="Pfam" id="PF00354">
    <property type="entry name" value="Pentaxin"/>
    <property type="match status" value="1"/>
</dbReference>
<dbReference type="Gene3D" id="3.10.100.10">
    <property type="entry name" value="Mannose-Binding Protein A, subunit A"/>
    <property type="match status" value="1"/>
</dbReference>
<evidence type="ECO:0000256" key="1">
    <source>
        <dbReference type="ARBA" id="ARBA00023157"/>
    </source>
</evidence>
<dbReference type="InterPro" id="IPR016186">
    <property type="entry name" value="C-type_lectin-like/link_sf"/>
</dbReference>
<evidence type="ECO:0000259" key="4">
    <source>
        <dbReference type="PROSITE" id="PS51828"/>
    </source>
</evidence>
<dbReference type="SUPFAM" id="SSF49899">
    <property type="entry name" value="Concanavalin A-like lectins/glucanases"/>
    <property type="match status" value="1"/>
</dbReference>
<evidence type="ECO:0000313" key="6">
    <source>
        <dbReference type="RefSeq" id="XP_032822601.1"/>
    </source>
</evidence>
<proteinExistence type="predicted"/>
<dbReference type="RefSeq" id="XP_032822601.1">
    <property type="nucleotide sequence ID" value="XM_032966710.1"/>
</dbReference>
<dbReference type="CDD" id="cd00037">
    <property type="entry name" value="CLECT"/>
    <property type="match status" value="1"/>
</dbReference>
<dbReference type="Pfam" id="PF00059">
    <property type="entry name" value="Lectin_C"/>
    <property type="match status" value="1"/>
</dbReference>
<reference evidence="6" key="1">
    <citation type="submission" date="2025-08" db="UniProtKB">
        <authorList>
            <consortium name="RefSeq"/>
        </authorList>
    </citation>
    <scope>IDENTIFICATION</scope>
    <source>
        <tissue evidence="6">Sperm</tissue>
    </source>
</reference>